<comment type="caution">
    <text evidence="5">The sequence shown here is derived from an EMBL/GenBank/DDBJ whole genome shotgun (WGS) entry which is preliminary data.</text>
</comment>
<evidence type="ECO:0000256" key="1">
    <source>
        <dbReference type="ARBA" id="ARBA00023015"/>
    </source>
</evidence>
<keyword evidence="2" id="KW-0238">DNA-binding</keyword>
<name>A0A512DIQ1_9PROT</name>
<dbReference type="CDD" id="cd07377">
    <property type="entry name" value="WHTH_GntR"/>
    <property type="match status" value="1"/>
</dbReference>
<keyword evidence="3" id="KW-0804">Transcription</keyword>
<dbReference type="GO" id="GO:0003677">
    <property type="term" value="F:DNA binding"/>
    <property type="evidence" value="ECO:0007669"/>
    <property type="project" value="UniProtKB-KW"/>
</dbReference>
<dbReference type="AlphaFoldDB" id="A0A512DIQ1"/>
<gene>
    <name evidence="5" type="ORF">SAE02_05010</name>
</gene>
<dbReference type="EMBL" id="BJYZ01000002">
    <property type="protein sequence ID" value="GEO36353.1"/>
    <property type="molecule type" value="Genomic_DNA"/>
</dbReference>
<evidence type="ECO:0000313" key="6">
    <source>
        <dbReference type="Proteomes" id="UP000321523"/>
    </source>
</evidence>
<dbReference type="Proteomes" id="UP000321523">
    <property type="component" value="Unassembled WGS sequence"/>
</dbReference>
<keyword evidence="6" id="KW-1185">Reference proteome</keyword>
<dbReference type="OrthoDB" id="8638122at2"/>
<dbReference type="RefSeq" id="WP_044425518.1">
    <property type="nucleotide sequence ID" value="NZ_BJYZ01000002.1"/>
</dbReference>
<dbReference type="Gene3D" id="1.10.10.10">
    <property type="entry name" value="Winged helix-like DNA-binding domain superfamily/Winged helix DNA-binding domain"/>
    <property type="match status" value="1"/>
</dbReference>
<organism evidence="5 6">
    <name type="scientific">Skermanella aerolata</name>
    <dbReference type="NCBI Taxonomy" id="393310"/>
    <lineage>
        <taxon>Bacteria</taxon>
        <taxon>Pseudomonadati</taxon>
        <taxon>Pseudomonadota</taxon>
        <taxon>Alphaproteobacteria</taxon>
        <taxon>Rhodospirillales</taxon>
        <taxon>Azospirillaceae</taxon>
        <taxon>Skermanella</taxon>
    </lineage>
</organism>
<dbReference type="InterPro" id="IPR036388">
    <property type="entry name" value="WH-like_DNA-bd_sf"/>
</dbReference>
<dbReference type="InterPro" id="IPR000524">
    <property type="entry name" value="Tscrpt_reg_HTH_GntR"/>
</dbReference>
<dbReference type="PROSITE" id="PS50949">
    <property type="entry name" value="HTH_GNTR"/>
    <property type="match status" value="1"/>
</dbReference>
<keyword evidence="1" id="KW-0805">Transcription regulation</keyword>
<dbReference type="GO" id="GO:0003700">
    <property type="term" value="F:DNA-binding transcription factor activity"/>
    <property type="evidence" value="ECO:0007669"/>
    <property type="project" value="InterPro"/>
</dbReference>
<dbReference type="Pfam" id="PF00392">
    <property type="entry name" value="GntR"/>
    <property type="match status" value="1"/>
</dbReference>
<dbReference type="Gene3D" id="1.20.120.530">
    <property type="entry name" value="GntR ligand-binding domain-like"/>
    <property type="match status" value="1"/>
</dbReference>
<evidence type="ECO:0000313" key="5">
    <source>
        <dbReference type="EMBL" id="GEO36353.1"/>
    </source>
</evidence>
<dbReference type="SMART" id="SM00345">
    <property type="entry name" value="HTH_GNTR"/>
    <property type="match status" value="1"/>
</dbReference>
<protein>
    <submittedName>
        <fullName evidence="5">Transcriptional regulator</fullName>
    </submittedName>
</protein>
<evidence type="ECO:0000256" key="2">
    <source>
        <dbReference type="ARBA" id="ARBA00023125"/>
    </source>
</evidence>
<evidence type="ECO:0000259" key="4">
    <source>
        <dbReference type="PROSITE" id="PS50949"/>
    </source>
</evidence>
<dbReference type="InterPro" id="IPR036390">
    <property type="entry name" value="WH_DNA-bd_sf"/>
</dbReference>
<sequence length="237" mass="26588">MRALTPQSRLVEQVYEAILSEITEGKLPPNSRLIQDELAEVYGVSRQPVQQALLLLRNHGLVRDAPRRGLVVSPLDVDFIRNLYEIREVLEGLSCRKAAECGSERARVEGPTLIAAGREAVATGSVTKQIAADMAFHCFLYEISGNLMIGETTAPYWHYLRRVMGEVLRDDEKMPGSIWDEHAAILEAVIAGEADRVETLARNHISRAAKIFVTRLQAFQETAIADQQSRSLRRIRR</sequence>
<accession>A0A512DIQ1</accession>
<dbReference type="SUPFAM" id="SSF48008">
    <property type="entry name" value="GntR ligand-binding domain-like"/>
    <property type="match status" value="1"/>
</dbReference>
<dbReference type="PANTHER" id="PTHR43537">
    <property type="entry name" value="TRANSCRIPTIONAL REGULATOR, GNTR FAMILY"/>
    <property type="match status" value="1"/>
</dbReference>
<dbReference type="PANTHER" id="PTHR43537:SF45">
    <property type="entry name" value="GNTR FAMILY REGULATORY PROTEIN"/>
    <property type="match status" value="1"/>
</dbReference>
<evidence type="ECO:0000256" key="3">
    <source>
        <dbReference type="ARBA" id="ARBA00023163"/>
    </source>
</evidence>
<feature type="domain" description="HTH gntR-type" evidence="4">
    <location>
        <begin position="8"/>
        <end position="75"/>
    </location>
</feature>
<dbReference type="SUPFAM" id="SSF46785">
    <property type="entry name" value="Winged helix' DNA-binding domain"/>
    <property type="match status" value="1"/>
</dbReference>
<dbReference type="InterPro" id="IPR008920">
    <property type="entry name" value="TF_FadR/GntR_C"/>
</dbReference>
<dbReference type="InterPro" id="IPR011711">
    <property type="entry name" value="GntR_C"/>
</dbReference>
<proteinExistence type="predicted"/>
<reference evidence="5 6" key="1">
    <citation type="submission" date="2019-07" db="EMBL/GenBank/DDBJ databases">
        <title>Whole genome shotgun sequence of Skermanella aerolata NBRC 106429.</title>
        <authorList>
            <person name="Hosoyama A."/>
            <person name="Uohara A."/>
            <person name="Ohji S."/>
            <person name="Ichikawa N."/>
        </authorList>
    </citation>
    <scope>NUCLEOTIDE SEQUENCE [LARGE SCALE GENOMIC DNA]</scope>
    <source>
        <strain evidence="5 6">NBRC 106429</strain>
    </source>
</reference>
<dbReference type="SMART" id="SM00895">
    <property type="entry name" value="FCD"/>
    <property type="match status" value="1"/>
</dbReference>
<dbReference type="Pfam" id="PF07729">
    <property type="entry name" value="FCD"/>
    <property type="match status" value="1"/>
</dbReference>